<comment type="caution">
    <text evidence="3">The sequence shown here is derived from an EMBL/GenBank/DDBJ whole genome shotgun (WGS) entry which is preliminary data.</text>
</comment>
<feature type="compositionally biased region" description="Polar residues" evidence="1">
    <location>
        <begin position="43"/>
        <end position="59"/>
    </location>
</feature>
<protein>
    <submittedName>
        <fullName evidence="3">Uncharacterized protein</fullName>
    </submittedName>
</protein>
<dbReference type="Proteomes" id="UP000235388">
    <property type="component" value="Unassembled WGS sequence"/>
</dbReference>
<evidence type="ECO:0000256" key="1">
    <source>
        <dbReference type="SAM" id="MobiDB-lite"/>
    </source>
</evidence>
<evidence type="ECO:0000313" key="5">
    <source>
        <dbReference type="Proteomes" id="UP000235392"/>
    </source>
</evidence>
<feature type="compositionally biased region" description="Pro residues" evidence="1">
    <location>
        <begin position="60"/>
        <end position="74"/>
    </location>
</feature>
<keyword evidence="4" id="KW-1185">Reference proteome</keyword>
<organism evidence="3 4">
    <name type="scientific">Puccinia coronata f. sp. avenae</name>
    <dbReference type="NCBI Taxonomy" id="200324"/>
    <lineage>
        <taxon>Eukaryota</taxon>
        <taxon>Fungi</taxon>
        <taxon>Dikarya</taxon>
        <taxon>Basidiomycota</taxon>
        <taxon>Pucciniomycotina</taxon>
        <taxon>Pucciniomycetes</taxon>
        <taxon>Pucciniales</taxon>
        <taxon>Pucciniaceae</taxon>
        <taxon>Puccinia</taxon>
    </lineage>
</organism>
<sequence length="74" mass="8011">MLALGELAEHHDGIFQPLNSSCYYLLNLAAPLLPLSKPVAHIKTSQSRQGPLSSLSSPTQYPPLPPYCKSPPDL</sequence>
<name>A0A2N5W5C9_9BASI</name>
<gene>
    <name evidence="3" type="ORF">PCANC_01830</name>
    <name evidence="2" type="ORF">PCASD_08803</name>
</gene>
<feature type="region of interest" description="Disordered" evidence="1">
    <location>
        <begin position="43"/>
        <end position="74"/>
    </location>
</feature>
<dbReference type="EMBL" id="PGCJ01000011">
    <property type="protein sequence ID" value="PLW57423.1"/>
    <property type="molecule type" value="Genomic_DNA"/>
</dbReference>
<reference evidence="4 5" key="1">
    <citation type="submission" date="2017-11" db="EMBL/GenBank/DDBJ databases">
        <title>De novo assembly and phasing of dikaryotic genomes from two isolates of Puccinia coronata f. sp. avenae, the causal agent of oat crown rust.</title>
        <authorList>
            <person name="Miller M.E."/>
            <person name="Zhang Y."/>
            <person name="Omidvar V."/>
            <person name="Sperschneider J."/>
            <person name="Schwessinger B."/>
            <person name="Raley C."/>
            <person name="Palmer J.M."/>
            <person name="Garnica D."/>
            <person name="Upadhyaya N."/>
            <person name="Rathjen J."/>
            <person name="Taylor J.M."/>
            <person name="Park R.F."/>
            <person name="Dodds P.N."/>
            <person name="Hirsch C.D."/>
            <person name="Kianian S.F."/>
            <person name="Figueroa M."/>
        </authorList>
    </citation>
    <scope>NUCLEOTIDE SEQUENCE [LARGE SCALE GENOMIC DNA]</scope>
    <source>
        <strain evidence="3">12NC29</strain>
        <strain evidence="2">12SD80</strain>
    </source>
</reference>
<dbReference type="EMBL" id="PGCI01000113">
    <property type="protein sequence ID" value="PLW39580.1"/>
    <property type="molecule type" value="Genomic_DNA"/>
</dbReference>
<accession>A0A2N5W5C9</accession>
<dbReference type="AlphaFoldDB" id="A0A2N5W5C9"/>
<dbReference type="Proteomes" id="UP000235392">
    <property type="component" value="Unassembled WGS sequence"/>
</dbReference>
<evidence type="ECO:0000313" key="2">
    <source>
        <dbReference type="EMBL" id="PLW39580.1"/>
    </source>
</evidence>
<proteinExistence type="predicted"/>
<evidence type="ECO:0000313" key="3">
    <source>
        <dbReference type="EMBL" id="PLW57423.1"/>
    </source>
</evidence>
<evidence type="ECO:0000313" key="4">
    <source>
        <dbReference type="Proteomes" id="UP000235388"/>
    </source>
</evidence>